<feature type="signal peptide" evidence="2">
    <location>
        <begin position="1"/>
        <end position="18"/>
    </location>
</feature>
<evidence type="ECO:0000313" key="4">
    <source>
        <dbReference type="WBParaSite" id="PDA_v2.g29607.t1"/>
    </source>
</evidence>
<feature type="region of interest" description="Disordered" evidence="1">
    <location>
        <begin position="45"/>
        <end position="74"/>
    </location>
</feature>
<proteinExistence type="predicted"/>
<protein>
    <submittedName>
        <fullName evidence="4">Uncharacterized protein</fullName>
    </submittedName>
</protein>
<keyword evidence="2" id="KW-0732">Signal</keyword>
<sequence length="74" mass="8288">MKLLICVIFVAILLQTFAIPVENGKILRGPWLQMGFKNPIGGIQARRRFNGRPSNRPHKRPSTEAGKKSSGLFQ</sequence>
<keyword evidence="3" id="KW-1185">Reference proteome</keyword>
<evidence type="ECO:0000256" key="1">
    <source>
        <dbReference type="SAM" id="MobiDB-lite"/>
    </source>
</evidence>
<name>A0A914QE66_9BILA</name>
<accession>A0A914QE66</accession>
<dbReference type="AlphaFoldDB" id="A0A914QE66"/>
<dbReference type="WBParaSite" id="PDA_v2.g29607.t1">
    <property type="protein sequence ID" value="PDA_v2.g29607.t1"/>
    <property type="gene ID" value="PDA_v2.g29607"/>
</dbReference>
<feature type="compositionally biased region" description="Basic residues" evidence="1">
    <location>
        <begin position="45"/>
        <end position="60"/>
    </location>
</feature>
<evidence type="ECO:0000256" key="2">
    <source>
        <dbReference type="SAM" id="SignalP"/>
    </source>
</evidence>
<organism evidence="3 4">
    <name type="scientific">Panagrolaimus davidi</name>
    <dbReference type="NCBI Taxonomy" id="227884"/>
    <lineage>
        <taxon>Eukaryota</taxon>
        <taxon>Metazoa</taxon>
        <taxon>Ecdysozoa</taxon>
        <taxon>Nematoda</taxon>
        <taxon>Chromadorea</taxon>
        <taxon>Rhabditida</taxon>
        <taxon>Tylenchina</taxon>
        <taxon>Panagrolaimomorpha</taxon>
        <taxon>Panagrolaimoidea</taxon>
        <taxon>Panagrolaimidae</taxon>
        <taxon>Panagrolaimus</taxon>
    </lineage>
</organism>
<feature type="chain" id="PRO_5037686640" evidence="2">
    <location>
        <begin position="19"/>
        <end position="74"/>
    </location>
</feature>
<dbReference type="Proteomes" id="UP000887578">
    <property type="component" value="Unplaced"/>
</dbReference>
<reference evidence="4" key="1">
    <citation type="submission" date="2022-11" db="UniProtKB">
        <authorList>
            <consortium name="WormBaseParasite"/>
        </authorList>
    </citation>
    <scope>IDENTIFICATION</scope>
</reference>
<evidence type="ECO:0000313" key="3">
    <source>
        <dbReference type="Proteomes" id="UP000887578"/>
    </source>
</evidence>